<evidence type="ECO:0008006" key="4">
    <source>
        <dbReference type="Google" id="ProtNLM"/>
    </source>
</evidence>
<name>A0ABV2L2F9_9HYPH</name>
<evidence type="ECO:0000313" key="3">
    <source>
        <dbReference type="Proteomes" id="UP001549145"/>
    </source>
</evidence>
<dbReference type="RefSeq" id="WP_238278295.1">
    <property type="nucleotide sequence ID" value="NZ_BPQL01000034.1"/>
</dbReference>
<proteinExistence type="predicted"/>
<dbReference type="EMBL" id="JBEPMM010000003">
    <property type="protein sequence ID" value="MET3692022.1"/>
    <property type="molecule type" value="Genomic_DNA"/>
</dbReference>
<protein>
    <recommendedName>
        <fullName evidence="4">SH3 domain-containing protein</fullName>
    </recommendedName>
</protein>
<keyword evidence="3" id="KW-1185">Reference proteome</keyword>
<organism evidence="2 3">
    <name type="scientific">Methylobacterium goesingense</name>
    <dbReference type="NCBI Taxonomy" id="243690"/>
    <lineage>
        <taxon>Bacteria</taxon>
        <taxon>Pseudomonadati</taxon>
        <taxon>Pseudomonadota</taxon>
        <taxon>Alphaproteobacteria</taxon>
        <taxon>Hyphomicrobiales</taxon>
        <taxon>Methylobacteriaceae</taxon>
        <taxon>Methylobacterium</taxon>
    </lineage>
</organism>
<feature type="chain" id="PRO_5045178428" description="SH3 domain-containing protein" evidence="1">
    <location>
        <begin position="20"/>
        <end position="202"/>
    </location>
</feature>
<reference evidence="2 3" key="1">
    <citation type="submission" date="2024-06" db="EMBL/GenBank/DDBJ databases">
        <title>Genomic Encyclopedia of Type Strains, Phase IV (KMG-IV): sequencing the most valuable type-strain genomes for metagenomic binning, comparative biology and taxonomic classification.</title>
        <authorList>
            <person name="Goeker M."/>
        </authorList>
    </citation>
    <scope>NUCLEOTIDE SEQUENCE [LARGE SCALE GENOMIC DNA]</scope>
    <source>
        <strain evidence="2 3">DSM 21331</strain>
    </source>
</reference>
<sequence length="202" mass="20903">MRGTALGLAALLAACGAAAAEPAARSGTYDSLTLAVSGDAVTGVFAEQRGAADAGSPQFACVFLLRGTLAGDRAKVETWFPDEPERIPGDLAFTPDGAALTLAEDHGGCSMTTGTMVGTPYALSRRAAAVPDGWIGVGLVTAERTAFRPEPSPAPARAPYLVRLDPVAVLERRDAWVRVRYQGEKTPVIGWLPAADLAVVTP</sequence>
<keyword evidence="1" id="KW-0732">Signal</keyword>
<dbReference type="Proteomes" id="UP001549145">
    <property type="component" value="Unassembled WGS sequence"/>
</dbReference>
<dbReference type="PROSITE" id="PS51257">
    <property type="entry name" value="PROKAR_LIPOPROTEIN"/>
    <property type="match status" value="1"/>
</dbReference>
<gene>
    <name evidence="2" type="ORF">ABID43_001553</name>
</gene>
<evidence type="ECO:0000313" key="2">
    <source>
        <dbReference type="EMBL" id="MET3692022.1"/>
    </source>
</evidence>
<evidence type="ECO:0000256" key="1">
    <source>
        <dbReference type="SAM" id="SignalP"/>
    </source>
</evidence>
<accession>A0ABV2L2F9</accession>
<feature type="signal peptide" evidence="1">
    <location>
        <begin position="1"/>
        <end position="19"/>
    </location>
</feature>
<comment type="caution">
    <text evidence="2">The sequence shown here is derived from an EMBL/GenBank/DDBJ whole genome shotgun (WGS) entry which is preliminary data.</text>
</comment>